<evidence type="ECO:0000313" key="6">
    <source>
        <dbReference type="EMBL" id="SFG26381.1"/>
    </source>
</evidence>
<dbReference type="GO" id="GO:0020037">
    <property type="term" value="F:heme binding"/>
    <property type="evidence" value="ECO:0007669"/>
    <property type="project" value="TreeGrafter"/>
</dbReference>
<dbReference type="STRING" id="341036.SAMN05660649_01193"/>
<dbReference type="InterPro" id="IPR009078">
    <property type="entry name" value="Ferritin-like_SF"/>
</dbReference>
<dbReference type="AlphaFoldDB" id="A0A1I2QL94"/>
<dbReference type="RefSeq" id="WP_092469653.1">
    <property type="nucleotide sequence ID" value="NZ_FOOX01000003.1"/>
</dbReference>
<sequence>MSNIAVKDGGCVTPALVKCAYQAPYPEVRVTKPNAYYAQLLLEDYAGQVSETTAITQYLYHHYVLEQEYKEISDLLSCIALVEMHHQEMLAETIVKLGVDPRFRTIGQNNVETYWSASFIIYGTALCDRISADIASEWAAIANYRRHQSIIDDPYIKTILERIIVDELHHITLFNQVLYKYCQPLLRQDGSTNTAKSANK</sequence>
<dbReference type="EMBL" id="FOOX01000003">
    <property type="protein sequence ID" value="SFG26381.1"/>
    <property type="molecule type" value="Genomic_DNA"/>
</dbReference>
<dbReference type="PANTHER" id="PTHR30295">
    <property type="entry name" value="BACTERIOFERRITIN"/>
    <property type="match status" value="1"/>
</dbReference>
<gene>
    <name evidence="6" type="ORF">SAMN05660649_01193</name>
</gene>
<feature type="binding site" evidence="4">
    <location>
        <position position="86"/>
    </location>
    <ligand>
        <name>Mn(2+)</name>
        <dbReference type="ChEBI" id="CHEBI:29035"/>
        <label>1</label>
    </ligand>
</feature>
<comment type="cofactor">
    <cofactor evidence="5">
        <name>Ca(2+)</name>
        <dbReference type="ChEBI" id="CHEBI:29108"/>
    </cofactor>
    <text evidence="5">Binds 1 Ca(2+) ion per subunit.</text>
</comment>
<evidence type="ECO:0000256" key="1">
    <source>
        <dbReference type="ARBA" id="ARBA00007644"/>
    </source>
</evidence>
<comment type="cofactor">
    <cofactor evidence="4">
        <name>Mn(2+)</name>
        <dbReference type="ChEBI" id="CHEBI:29035"/>
    </cofactor>
    <text evidence="4">Binds 2 manganese ions per subunit.</text>
</comment>
<dbReference type="InterPro" id="IPR007760">
    <property type="entry name" value="Mn_catalase"/>
</dbReference>
<dbReference type="CDD" id="cd07908">
    <property type="entry name" value="Mn_catalase_like"/>
    <property type="match status" value="1"/>
</dbReference>
<evidence type="ECO:0000256" key="2">
    <source>
        <dbReference type="ARBA" id="ARBA00022434"/>
    </source>
</evidence>
<keyword evidence="4" id="KW-0479">Metal-binding</keyword>
<dbReference type="GO" id="GO:0006879">
    <property type="term" value="P:intracellular iron ion homeostasis"/>
    <property type="evidence" value="ECO:0007669"/>
    <property type="project" value="UniProtKB-KW"/>
</dbReference>
<accession>A0A1I2QL94</accession>
<keyword evidence="3" id="KW-0408">Iron</keyword>
<keyword evidence="5" id="KW-0106">Calcium</keyword>
<evidence type="ECO:0000256" key="5">
    <source>
        <dbReference type="PIRSR" id="PIRSR607760-2"/>
    </source>
</evidence>
<name>A0A1I2QL94_9FIRM</name>
<dbReference type="Proteomes" id="UP000199337">
    <property type="component" value="Unassembled WGS sequence"/>
</dbReference>
<dbReference type="Gene3D" id="1.20.1260.10">
    <property type="match status" value="2"/>
</dbReference>
<evidence type="ECO:0000313" key="7">
    <source>
        <dbReference type="Proteomes" id="UP000199337"/>
    </source>
</evidence>
<feature type="binding site" evidence="4">
    <location>
        <position position="51"/>
    </location>
    <ligand>
        <name>Mn(2+)</name>
        <dbReference type="ChEBI" id="CHEBI:29035"/>
        <label>1</label>
    </ligand>
</feature>
<dbReference type="InterPro" id="IPR012347">
    <property type="entry name" value="Ferritin-like"/>
</dbReference>
<evidence type="ECO:0000256" key="3">
    <source>
        <dbReference type="ARBA" id="ARBA00023004"/>
    </source>
</evidence>
<dbReference type="OrthoDB" id="9791649at2"/>
<keyword evidence="4" id="KW-0464">Manganese</keyword>
<evidence type="ECO:0000256" key="4">
    <source>
        <dbReference type="PIRSR" id="PIRSR607760-1"/>
    </source>
</evidence>
<feature type="binding site" evidence="4">
    <location>
        <position position="83"/>
    </location>
    <ligand>
        <name>Mn(2+)</name>
        <dbReference type="ChEBI" id="CHEBI:29035"/>
        <label>1</label>
    </ligand>
</feature>
<proteinExistence type="inferred from homology"/>
<dbReference type="Pfam" id="PF05067">
    <property type="entry name" value="Mn_catalase"/>
    <property type="match status" value="1"/>
</dbReference>
<dbReference type="SUPFAM" id="SSF47240">
    <property type="entry name" value="Ferritin-like"/>
    <property type="match status" value="1"/>
</dbReference>
<dbReference type="GO" id="GO:0004322">
    <property type="term" value="F:ferroxidase activity"/>
    <property type="evidence" value="ECO:0007669"/>
    <property type="project" value="TreeGrafter"/>
</dbReference>
<organism evidence="6 7">
    <name type="scientific">Desulfotruncus arcticus DSM 17038</name>
    <dbReference type="NCBI Taxonomy" id="1121424"/>
    <lineage>
        <taxon>Bacteria</taxon>
        <taxon>Bacillati</taxon>
        <taxon>Bacillota</taxon>
        <taxon>Clostridia</taxon>
        <taxon>Eubacteriales</taxon>
        <taxon>Desulfallaceae</taxon>
        <taxon>Desulfotruncus</taxon>
    </lineage>
</organism>
<keyword evidence="2" id="KW-0409">Iron storage</keyword>
<dbReference type="PANTHER" id="PTHR30295:SF0">
    <property type="entry name" value="BACTERIOFERRITIN"/>
    <property type="match status" value="1"/>
</dbReference>
<reference evidence="7" key="1">
    <citation type="submission" date="2016-10" db="EMBL/GenBank/DDBJ databases">
        <authorList>
            <person name="Varghese N."/>
            <person name="Submissions S."/>
        </authorList>
    </citation>
    <scope>NUCLEOTIDE SEQUENCE [LARGE SCALE GENOMIC DNA]</scope>
    <source>
        <strain evidence="7">DSM 17038</strain>
    </source>
</reference>
<feature type="binding site" evidence="5">
    <location>
        <position position="74"/>
    </location>
    <ligand>
        <name>Ca(2+)</name>
        <dbReference type="ChEBI" id="CHEBI:29108"/>
    </ligand>
</feature>
<protein>
    <submittedName>
        <fullName evidence="6">Bacterioferritin</fullName>
    </submittedName>
</protein>
<keyword evidence="7" id="KW-1185">Reference proteome</keyword>
<dbReference type="GO" id="GO:0005829">
    <property type="term" value="C:cytosol"/>
    <property type="evidence" value="ECO:0007669"/>
    <property type="project" value="TreeGrafter"/>
</dbReference>
<comment type="similarity">
    <text evidence="1">Belongs to the manganese catalase family.</text>
</comment>
<dbReference type="GO" id="GO:0005506">
    <property type="term" value="F:iron ion binding"/>
    <property type="evidence" value="ECO:0007669"/>
    <property type="project" value="TreeGrafter"/>
</dbReference>